<reference evidence="1" key="2">
    <citation type="submission" date="2023-06" db="EMBL/GenBank/DDBJ databases">
        <authorList>
            <consortium name="Lawrence Berkeley National Laboratory"/>
            <person name="Mondo S.J."/>
            <person name="Hensen N."/>
            <person name="Bonometti L."/>
            <person name="Westerberg I."/>
            <person name="Brannstrom I.O."/>
            <person name="Guillou S."/>
            <person name="Cros-Aarteil S."/>
            <person name="Calhoun S."/>
            <person name="Haridas S."/>
            <person name="Kuo A."/>
            <person name="Pangilinan J."/>
            <person name="Riley R."/>
            <person name="Labutti K."/>
            <person name="Andreopoulos B."/>
            <person name="Lipzen A."/>
            <person name="Chen C."/>
            <person name="Yanf M."/>
            <person name="Daum C."/>
            <person name="Ng V."/>
            <person name="Clum A."/>
            <person name="Steindorff A."/>
            <person name="Ohm R."/>
            <person name="Martin F."/>
            <person name="Silar P."/>
            <person name="Natvig D."/>
            <person name="Lalanne C."/>
            <person name="Gautier V."/>
            <person name="Ament-Velasquez S.L."/>
            <person name="Kruys A."/>
            <person name="Hutchinson M.I."/>
            <person name="Powell A.J."/>
            <person name="Barry K."/>
            <person name="Miller A.N."/>
            <person name="Grigoriev I.V."/>
            <person name="Debuchy R."/>
            <person name="Gladieux P."/>
            <person name="Thoren M.H."/>
            <person name="Johannesson H."/>
        </authorList>
    </citation>
    <scope>NUCLEOTIDE SEQUENCE</scope>
    <source>
        <strain evidence="1">PSN324</strain>
    </source>
</reference>
<organism evidence="1 2">
    <name type="scientific">Cladorrhinum samala</name>
    <dbReference type="NCBI Taxonomy" id="585594"/>
    <lineage>
        <taxon>Eukaryota</taxon>
        <taxon>Fungi</taxon>
        <taxon>Dikarya</taxon>
        <taxon>Ascomycota</taxon>
        <taxon>Pezizomycotina</taxon>
        <taxon>Sordariomycetes</taxon>
        <taxon>Sordariomycetidae</taxon>
        <taxon>Sordariales</taxon>
        <taxon>Podosporaceae</taxon>
        <taxon>Cladorrhinum</taxon>
    </lineage>
</organism>
<name>A0AAV9I5P5_9PEZI</name>
<protein>
    <recommendedName>
        <fullName evidence="3">Heterokaryon incompatibility domain-containing protein</fullName>
    </recommendedName>
</protein>
<dbReference type="Proteomes" id="UP001321749">
    <property type="component" value="Unassembled WGS sequence"/>
</dbReference>
<dbReference type="PANTHER" id="PTHR33112:SF9">
    <property type="entry name" value="HETEROKARYON INCOMPATIBILITY DOMAIN-CONTAINING PROTEIN"/>
    <property type="match status" value="1"/>
</dbReference>
<evidence type="ECO:0000313" key="1">
    <source>
        <dbReference type="EMBL" id="KAK4466783.1"/>
    </source>
</evidence>
<comment type="caution">
    <text evidence="1">The sequence shown here is derived from an EMBL/GenBank/DDBJ whole genome shotgun (WGS) entry which is preliminary data.</text>
</comment>
<dbReference type="AlphaFoldDB" id="A0AAV9I5P5"/>
<gene>
    <name evidence="1" type="ORF">QBC42DRAFT_342673</name>
</gene>
<accession>A0AAV9I5P5</accession>
<dbReference type="EMBL" id="MU864929">
    <property type="protein sequence ID" value="KAK4466783.1"/>
    <property type="molecule type" value="Genomic_DNA"/>
</dbReference>
<proteinExistence type="predicted"/>
<sequence length="720" mass="80299">MESSSCSVCGDLDSARYGSANLTLYGIDEQDNASLEHLLESAKKGCAGCGVVIQALECWEPGWTGASENVGRKIKTWFQTGHTLVTIVAEDGLTANSSFTIFQSQDDSSATPLVKPFISTRGVVADTSTKTAFDRMTHWLETCLANHPRCSAAATGDYKPRRLLRIPAVNTGAANRVYLIDNTLTITAPYAALSYCWGENIEATVRTLGDTIGLHIREGIETKKLPKPFKTPSVFVVEWDLITCQMYRVYANARLTIAAHAASTCTEGFLGPQAYGQPSWQREFTAHFPVAGRTRFFLRATTNVSNPQLSPDSVLLSRAWAFQEAIVSRRTLHFMGNEMVWECDESHFCECGHLKNMTEPRFYYWYLSPMMIKTRLLTAITPNSQSFGLNSGGHLQDKPWQDIVRTFTRLKLSRSSDRLPAIQGLADFILSHLPQSQEPLDSLVFKGPSYLAGMFRLGLPSQLLWYGERSKYLGDCMRYYQNPMSGEQEKNLVKPNVASKRTRPPIWGAPSWSWGSVDGGVDFVDPSEWHTSLAEAEILSSKEFTLPSLPATGLMRDLTVRGRFITVLMVTTNDGTYGVKRTKTLIRLADGEVYGVVLDEYREIDLRESDLDYHCWVCPFSLEIRNGSTCGTQLGNDPHPNGWCERCKLNQETFANSRFGCLLIKDGTDISGVMRGIHFLVLQRSSKVAGSWERVGIGRIYGYRASSPFDGARLQELRLV</sequence>
<evidence type="ECO:0008006" key="3">
    <source>
        <dbReference type="Google" id="ProtNLM"/>
    </source>
</evidence>
<reference evidence="1" key="1">
    <citation type="journal article" date="2023" name="Mol. Phylogenet. Evol.">
        <title>Genome-scale phylogeny and comparative genomics of the fungal order Sordariales.</title>
        <authorList>
            <person name="Hensen N."/>
            <person name="Bonometti L."/>
            <person name="Westerberg I."/>
            <person name="Brannstrom I.O."/>
            <person name="Guillou S."/>
            <person name="Cros-Aarteil S."/>
            <person name="Calhoun S."/>
            <person name="Haridas S."/>
            <person name="Kuo A."/>
            <person name="Mondo S."/>
            <person name="Pangilinan J."/>
            <person name="Riley R."/>
            <person name="LaButti K."/>
            <person name="Andreopoulos B."/>
            <person name="Lipzen A."/>
            <person name="Chen C."/>
            <person name="Yan M."/>
            <person name="Daum C."/>
            <person name="Ng V."/>
            <person name="Clum A."/>
            <person name="Steindorff A."/>
            <person name="Ohm R.A."/>
            <person name="Martin F."/>
            <person name="Silar P."/>
            <person name="Natvig D.O."/>
            <person name="Lalanne C."/>
            <person name="Gautier V."/>
            <person name="Ament-Velasquez S.L."/>
            <person name="Kruys A."/>
            <person name="Hutchinson M.I."/>
            <person name="Powell A.J."/>
            <person name="Barry K."/>
            <person name="Miller A.N."/>
            <person name="Grigoriev I.V."/>
            <person name="Debuchy R."/>
            <person name="Gladieux P."/>
            <person name="Hiltunen Thoren M."/>
            <person name="Johannesson H."/>
        </authorList>
    </citation>
    <scope>NUCLEOTIDE SEQUENCE</scope>
    <source>
        <strain evidence="1">PSN324</strain>
    </source>
</reference>
<dbReference type="PANTHER" id="PTHR33112">
    <property type="entry name" value="DOMAIN PROTEIN, PUTATIVE-RELATED"/>
    <property type="match status" value="1"/>
</dbReference>
<evidence type="ECO:0000313" key="2">
    <source>
        <dbReference type="Proteomes" id="UP001321749"/>
    </source>
</evidence>
<keyword evidence="2" id="KW-1185">Reference proteome</keyword>